<dbReference type="PROSITE" id="PS51819">
    <property type="entry name" value="VOC"/>
    <property type="match status" value="1"/>
</dbReference>
<dbReference type="InterPro" id="IPR029068">
    <property type="entry name" value="Glyas_Bleomycin-R_OHBP_Dase"/>
</dbReference>
<feature type="domain" description="VOC" evidence="1">
    <location>
        <begin position="4"/>
        <end position="121"/>
    </location>
</feature>
<dbReference type="CDD" id="cd07247">
    <property type="entry name" value="SgaA_N_like"/>
    <property type="match status" value="1"/>
</dbReference>
<dbReference type="InterPro" id="IPR037523">
    <property type="entry name" value="VOC_core"/>
</dbReference>
<evidence type="ECO:0000313" key="3">
    <source>
        <dbReference type="Proteomes" id="UP000679725"/>
    </source>
</evidence>
<dbReference type="EMBL" id="CAJRAU010000001">
    <property type="protein sequence ID" value="CAG5067610.1"/>
    <property type="molecule type" value="Genomic_DNA"/>
</dbReference>
<dbReference type="Proteomes" id="UP000679725">
    <property type="component" value="Unassembled WGS sequence"/>
</dbReference>
<dbReference type="InterPro" id="IPR052164">
    <property type="entry name" value="Anthracycline_SecMetBiosynth"/>
</dbReference>
<name>A0ABM8UK28_9BACT</name>
<comment type="caution">
    <text evidence="2">The sequence shown here is derived from an EMBL/GenBank/DDBJ whole genome shotgun (WGS) entry which is preliminary data.</text>
</comment>
<dbReference type="RefSeq" id="WP_215231771.1">
    <property type="nucleotide sequence ID" value="NZ_CAJRAU010000001.1"/>
</dbReference>
<keyword evidence="3" id="KW-1185">Reference proteome</keyword>
<dbReference type="Gene3D" id="3.10.180.10">
    <property type="entry name" value="2,3-Dihydroxybiphenyl 1,2-Dioxygenase, domain 1"/>
    <property type="match status" value="1"/>
</dbReference>
<evidence type="ECO:0000313" key="2">
    <source>
        <dbReference type="EMBL" id="CAG5067610.1"/>
    </source>
</evidence>
<organism evidence="2 3">
    <name type="scientific">Dyadobacter linearis</name>
    <dbReference type="NCBI Taxonomy" id="2823330"/>
    <lineage>
        <taxon>Bacteria</taxon>
        <taxon>Pseudomonadati</taxon>
        <taxon>Bacteroidota</taxon>
        <taxon>Cytophagia</taxon>
        <taxon>Cytophagales</taxon>
        <taxon>Spirosomataceae</taxon>
        <taxon>Dyadobacter</taxon>
    </lineage>
</organism>
<gene>
    <name evidence="2" type="ORF">DYBT9623_00331</name>
</gene>
<dbReference type="SUPFAM" id="SSF54593">
    <property type="entry name" value="Glyoxalase/Bleomycin resistance protein/Dihydroxybiphenyl dioxygenase"/>
    <property type="match status" value="1"/>
</dbReference>
<dbReference type="InterPro" id="IPR004360">
    <property type="entry name" value="Glyas_Fos-R_dOase_dom"/>
</dbReference>
<proteinExistence type="predicted"/>
<dbReference type="Pfam" id="PF00903">
    <property type="entry name" value="Glyoxalase"/>
    <property type="match status" value="1"/>
</dbReference>
<dbReference type="PANTHER" id="PTHR33993">
    <property type="entry name" value="GLYOXALASE-RELATED"/>
    <property type="match status" value="1"/>
</dbReference>
<protein>
    <recommendedName>
        <fullName evidence="1">VOC domain-containing protein</fullName>
    </recommendedName>
</protein>
<sequence length="122" mass="13166">MENFISMFEIPASDFQRAVSFYKAILNIEIEEVDMEGIKLGLFPGDGSNVSGSVIAGPDYKPSSDGAVIYLNGGSDLQEIMDRVVASNGKVVIPKTEISPEMGFYGTFIDTEGNRLGLYSQG</sequence>
<dbReference type="PANTHER" id="PTHR33993:SF2">
    <property type="entry name" value="VOC DOMAIN-CONTAINING PROTEIN"/>
    <property type="match status" value="1"/>
</dbReference>
<accession>A0ABM8UK28</accession>
<evidence type="ECO:0000259" key="1">
    <source>
        <dbReference type="PROSITE" id="PS51819"/>
    </source>
</evidence>
<reference evidence="2 3" key="1">
    <citation type="submission" date="2021-04" db="EMBL/GenBank/DDBJ databases">
        <authorList>
            <person name="Rodrigo-Torres L."/>
            <person name="Arahal R. D."/>
            <person name="Lucena T."/>
        </authorList>
    </citation>
    <scope>NUCLEOTIDE SEQUENCE [LARGE SCALE GENOMIC DNA]</scope>
    <source>
        <strain evidence="2 3">CECT 9623</strain>
    </source>
</reference>